<dbReference type="InterPro" id="IPR052521">
    <property type="entry name" value="Cell_div_SPOR-domain"/>
</dbReference>
<dbReference type="PANTHER" id="PTHR38687">
    <property type="entry name" value="CELL DIVISION PROTEIN DEDD-RELATED"/>
    <property type="match status" value="1"/>
</dbReference>
<accession>A0A378IJA7</accession>
<keyword evidence="1" id="KW-0812">Transmembrane</keyword>
<organism evidence="4 6">
    <name type="scientific">Legionella cincinnatiensis</name>
    <dbReference type="NCBI Taxonomy" id="28085"/>
    <lineage>
        <taxon>Bacteria</taxon>
        <taxon>Pseudomonadati</taxon>
        <taxon>Pseudomonadota</taxon>
        <taxon>Gammaproteobacteria</taxon>
        <taxon>Legionellales</taxon>
        <taxon>Legionellaceae</taxon>
        <taxon>Legionella</taxon>
    </lineage>
</organism>
<evidence type="ECO:0000313" key="4">
    <source>
        <dbReference type="EMBL" id="STX34581.1"/>
    </source>
</evidence>
<sequence length="260" mass="27991">MKLVIDEKLKHRLVGLAVVLSLGAIFLPSMMKKSGQRFENNFSVNVQLPPKPTAPNVVMSDEKEMFETIKVAKVEIPPVLDQKGSDLDKEDFIQSVQAVDDAAIHIAKSAPTANHEVATKPIEIALNNAAKNAAEKQINEVAAKPAKLVKPVKIQAQAAAKKVVTEPVVAKANGTHPGRQKSIYAVQLASFAQLSNAQALVSRLQSQGYKANYLKTNGKRGVIYKVYVGHSPVKSDVIKVRTQLASAMQLNGLVVNTGVS</sequence>
<protein>
    <submittedName>
        <fullName evidence="4">Sporulation domain-containing protein</fullName>
    </submittedName>
</protein>
<reference evidence="4 6" key="2">
    <citation type="submission" date="2018-06" db="EMBL/GenBank/DDBJ databases">
        <authorList>
            <consortium name="Pathogen Informatics"/>
            <person name="Doyle S."/>
        </authorList>
    </citation>
    <scope>NUCLEOTIDE SEQUENCE [LARGE SCALE GENOMIC DNA]</scope>
    <source>
        <strain evidence="4 6">NCTC12438</strain>
    </source>
</reference>
<proteinExistence type="predicted"/>
<dbReference type="Gene3D" id="3.30.70.1070">
    <property type="entry name" value="Sporulation related repeat"/>
    <property type="match status" value="1"/>
</dbReference>
<reference evidence="3 5" key="1">
    <citation type="submission" date="2015-11" db="EMBL/GenBank/DDBJ databases">
        <title>Genomic analysis of 38 Legionella species identifies large and diverse effector repertoires.</title>
        <authorList>
            <person name="Burstein D."/>
            <person name="Amaro F."/>
            <person name="Zusman T."/>
            <person name="Lifshitz Z."/>
            <person name="Cohen O."/>
            <person name="Gilbert J.A."/>
            <person name="Pupko T."/>
            <person name="Shuman H.A."/>
            <person name="Segal G."/>
        </authorList>
    </citation>
    <scope>NUCLEOTIDE SEQUENCE [LARGE SCALE GENOMIC DNA]</scope>
    <source>
        <strain evidence="3 5">CDC#72-OH-14</strain>
    </source>
</reference>
<dbReference type="Pfam" id="PF05036">
    <property type="entry name" value="SPOR"/>
    <property type="match status" value="1"/>
</dbReference>
<keyword evidence="5" id="KW-1185">Reference proteome</keyword>
<evidence type="ECO:0000313" key="5">
    <source>
        <dbReference type="Proteomes" id="UP000054854"/>
    </source>
</evidence>
<keyword evidence="1" id="KW-0472">Membrane</keyword>
<dbReference type="GO" id="GO:0030428">
    <property type="term" value="C:cell septum"/>
    <property type="evidence" value="ECO:0007669"/>
    <property type="project" value="TreeGrafter"/>
</dbReference>
<evidence type="ECO:0000256" key="1">
    <source>
        <dbReference type="SAM" id="Phobius"/>
    </source>
</evidence>
<dbReference type="EMBL" id="UGNX01000001">
    <property type="protein sequence ID" value="STX34581.1"/>
    <property type="molecule type" value="Genomic_DNA"/>
</dbReference>
<dbReference type="AlphaFoldDB" id="A0A378IJA7"/>
<dbReference type="GO" id="GO:0032506">
    <property type="term" value="P:cytokinetic process"/>
    <property type="evidence" value="ECO:0007669"/>
    <property type="project" value="TreeGrafter"/>
</dbReference>
<dbReference type="Proteomes" id="UP000255316">
    <property type="component" value="Unassembled WGS sequence"/>
</dbReference>
<keyword evidence="1" id="KW-1133">Transmembrane helix</keyword>
<dbReference type="SUPFAM" id="SSF110997">
    <property type="entry name" value="Sporulation related repeat"/>
    <property type="match status" value="1"/>
</dbReference>
<dbReference type="Proteomes" id="UP000054854">
    <property type="component" value="Unassembled WGS sequence"/>
</dbReference>
<dbReference type="EMBL" id="LNXX01000047">
    <property type="protein sequence ID" value="KTC81773.1"/>
    <property type="molecule type" value="Genomic_DNA"/>
</dbReference>
<dbReference type="InterPro" id="IPR036680">
    <property type="entry name" value="SPOR-like_sf"/>
</dbReference>
<gene>
    <name evidence="3" type="ORF">Lcin_2843</name>
    <name evidence="4" type="ORF">NCTC12438_01182</name>
</gene>
<feature type="domain" description="SPOR" evidence="2">
    <location>
        <begin position="178"/>
        <end position="257"/>
    </location>
</feature>
<feature type="transmembrane region" description="Helical" evidence="1">
    <location>
        <begin position="12"/>
        <end position="31"/>
    </location>
</feature>
<evidence type="ECO:0000313" key="3">
    <source>
        <dbReference type="EMBL" id="KTC81773.1"/>
    </source>
</evidence>
<dbReference type="STRING" id="28085.Lcin_2843"/>
<dbReference type="PROSITE" id="PS51724">
    <property type="entry name" value="SPOR"/>
    <property type="match status" value="1"/>
</dbReference>
<dbReference type="RefSeq" id="WP_058465968.1">
    <property type="nucleotide sequence ID" value="NZ_CAAAHQ010000002.1"/>
</dbReference>
<dbReference type="PANTHER" id="PTHR38687:SF1">
    <property type="entry name" value="CELL DIVISION PROTEIN DEDD"/>
    <property type="match status" value="1"/>
</dbReference>
<dbReference type="OrthoDB" id="5654216at2"/>
<name>A0A378IJA7_9GAMM</name>
<dbReference type="GO" id="GO:0032153">
    <property type="term" value="C:cell division site"/>
    <property type="evidence" value="ECO:0007669"/>
    <property type="project" value="TreeGrafter"/>
</dbReference>
<dbReference type="InterPro" id="IPR007730">
    <property type="entry name" value="SPOR-like_dom"/>
</dbReference>
<evidence type="ECO:0000259" key="2">
    <source>
        <dbReference type="PROSITE" id="PS51724"/>
    </source>
</evidence>
<evidence type="ECO:0000313" key="6">
    <source>
        <dbReference type="Proteomes" id="UP000255316"/>
    </source>
</evidence>
<dbReference type="GO" id="GO:0042834">
    <property type="term" value="F:peptidoglycan binding"/>
    <property type="evidence" value="ECO:0007669"/>
    <property type="project" value="InterPro"/>
</dbReference>